<evidence type="ECO:0000256" key="1">
    <source>
        <dbReference type="SAM" id="MobiDB-lite"/>
    </source>
</evidence>
<dbReference type="Proteomes" id="UP000735302">
    <property type="component" value="Unassembled WGS sequence"/>
</dbReference>
<protein>
    <submittedName>
        <fullName evidence="2">Uncharacterized protein</fullName>
    </submittedName>
</protein>
<reference evidence="2 3" key="1">
    <citation type="journal article" date="2021" name="Elife">
        <title>Chloroplast acquisition without the gene transfer in kleptoplastic sea slugs, Plakobranchus ocellatus.</title>
        <authorList>
            <person name="Maeda T."/>
            <person name="Takahashi S."/>
            <person name="Yoshida T."/>
            <person name="Shimamura S."/>
            <person name="Takaki Y."/>
            <person name="Nagai Y."/>
            <person name="Toyoda A."/>
            <person name="Suzuki Y."/>
            <person name="Arimoto A."/>
            <person name="Ishii H."/>
            <person name="Satoh N."/>
            <person name="Nishiyama T."/>
            <person name="Hasebe M."/>
            <person name="Maruyama T."/>
            <person name="Minagawa J."/>
            <person name="Obokata J."/>
            <person name="Shigenobu S."/>
        </authorList>
    </citation>
    <scope>NUCLEOTIDE SEQUENCE [LARGE SCALE GENOMIC DNA]</scope>
</reference>
<feature type="region of interest" description="Disordered" evidence="1">
    <location>
        <begin position="27"/>
        <end position="52"/>
    </location>
</feature>
<keyword evidence="3" id="KW-1185">Reference proteome</keyword>
<dbReference type="EMBL" id="BLXT01005012">
    <property type="protein sequence ID" value="GFO19086.1"/>
    <property type="molecule type" value="Genomic_DNA"/>
</dbReference>
<sequence>MLMLNLFQLEERLPIVQKPKKAWREYVKPAKESSKLGDKGDNGSDEDQEEPVSLCKRLMLVSTLFGMEMCMSFEQIYQILLLCHRKLSLSLKDPNNQRKIKETNNQSNNNNNDDDDDDDKTAAASLKTQHHQKPKSDR</sequence>
<proteinExistence type="predicted"/>
<gene>
    <name evidence="2" type="ORF">PoB_004559100</name>
</gene>
<feature type="compositionally biased region" description="Basic residues" evidence="1">
    <location>
        <begin position="128"/>
        <end position="138"/>
    </location>
</feature>
<comment type="caution">
    <text evidence="2">The sequence shown here is derived from an EMBL/GenBank/DDBJ whole genome shotgun (WGS) entry which is preliminary data.</text>
</comment>
<evidence type="ECO:0000313" key="3">
    <source>
        <dbReference type="Proteomes" id="UP000735302"/>
    </source>
</evidence>
<accession>A0AAV4BF79</accession>
<dbReference type="AlphaFoldDB" id="A0AAV4BF79"/>
<evidence type="ECO:0000313" key="2">
    <source>
        <dbReference type="EMBL" id="GFO19086.1"/>
    </source>
</evidence>
<name>A0AAV4BF79_9GAST</name>
<feature type="region of interest" description="Disordered" evidence="1">
    <location>
        <begin position="93"/>
        <end position="138"/>
    </location>
</feature>
<feature type="compositionally biased region" description="Basic and acidic residues" evidence="1">
    <location>
        <begin position="27"/>
        <end position="42"/>
    </location>
</feature>
<organism evidence="2 3">
    <name type="scientific">Plakobranchus ocellatus</name>
    <dbReference type="NCBI Taxonomy" id="259542"/>
    <lineage>
        <taxon>Eukaryota</taxon>
        <taxon>Metazoa</taxon>
        <taxon>Spiralia</taxon>
        <taxon>Lophotrochozoa</taxon>
        <taxon>Mollusca</taxon>
        <taxon>Gastropoda</taxon>
        <taxon>Heterobranchia</taxon>
        <taxon>Euthyneura</taxon>
        <taxon>Panpulmonata</taxon>
        <taxon>Sacoglossa</taxon>
        <taxon>Placobranchoidea</taxon>
        <taxon>Plakobranchidae</taxon>
        <taxon>Plakobranchus</taxon>
    </lineage>
</organism>